<evidence type="ECO:0000256" key="2">
    <source>
        <dbReference type="SAM" id="SignalP"/>
    </source>
</evidence>
<protein>
    <recommendedName>
        <fullName evidence="5">Tetratricopeptide repeat protein</fullName>
    </recommendedName>
</protein>
<keyword evidence="4" id="KW-1185">Reference proteome</keyword>
<evidence type="ECO:0000313" key="4">
    <source>
        <dbReference type="Proteomes" id="UP000428260"/>
    </source>
</evidence>
<dbReference type="KEGG" id="mcos:GM418_08075"/>
<feature type="coiled-coil region" evidence="1">
    <location>
        <begin position="82"/>
        <end position="109"/>
    </location>
</feature>
<dbReference type="Proteomes" id="UP000428260">
    <property type="component" value="Chromosome"/>
</dbReference>
<dbReference type="EMBL" id="CP046401">
    <property type="protein sequence ID" value="QGY43619.1"/>
    <property type="molecule type" value="Genomic_DNA"/>
</dbReference>
<dbReference type="RefSeq" id="WP_158864929.1">
    <property type="nucleotide sequence ID" value="NZ_CP046401.1"/>
</dbReference>
<feature type="chain" id="PRO_5026284374" description="Tetratricopeptide repeat protein" evidence="2">
    <location>
        <begin position="21"/>
        <end position="212"/>
    </location>
</feature>
<organism evidence="3 4">
    <name type="scientific">Maribellus comscasis</name>
    <dbReference type="NCBI Taxonomy" id="2681766"/>
    <lineage>
        <taxon>Bacteria</taxon>
        <taxon>Pseudomonadati</taxon>
        <taxon>Bacteroidota</taxon>
        <taxon>Bacteroidia</taxon>
        <taxon>Marinilabiliales</taxon>
        <taxon>Prolixibacteraceae</taxon>
        <taxon>Maribellus</taxon>
    </lineage>
</organism>
<sequence>MKKILIITLFVAVYVSSTFASGYEETMGKNIEKMYKITSGPEMLSQANQFLRIASVEKDKWLPKYYASYCFVMSTVFGEMSADEKHQRLDMAQKEMDVLKEMASEESEVYALQAFIYQLRITDMTKGMKYSGLANEVLAVAEKLEPENPRVYYLRGMNTYHTPKMFGGGAEKAKPFFEKAAEKFEAFEAQNALSPNWGKEHNAQMLKSCQEE</sequence>
<feature type="signal peptide" evidence="2">
    <location>
        <begin position="1"/>
        <end position="20"/>
    </location>
</feature>
<keyword evidence="1" id="KW-0175">Coiled coil</keyword>
<dbReference type="AlphaFoldDB" id="A0A6I6JQZ7"/>
<reference evidence="3 4" key="1">
    <citation type="submission" date="2019-11" db="EMBL/GenBank/DDBJ databases">
        <authorList>
            <person name="Zheng R.K."/>
            <person name="Sun C.M."/>
        </authorList>
    </citation>
    <scope>NUCLEOTIDE SEQUENCE [LARGE SCALE GENOMIC DNA]</scope>
    <source>
        <strain evidence="3 4">WC007</strain>
    </source>
</reference>
<proteinExistence type="predicted"/>
<accession>A0A6I6JQZ7</accession>
<keyword evidence="2" id="KW-0732">Signal</keyword>
<evidence type="ECO:0000256" key="1">
    <source>
        <dbReference type="SAM" id="Coils"/>
    </source>
</evidence>
<gene>
    <name evidence="3" type="ORF">GM418_08075</name>
</gene>
<evidence type="ECO:0008006" key="5">
    <source>
        <dbReference type="Google" id="ProtNLM"/>
    </source>
</evidence>
<name>A0A6I6JQZ7_9BACT</name>
<evidence type="ECO:0000313" key="3">
    <source>
        <dbReference type="EMBL" id="QGY43619.1"/>
    </source>
</evidence>